<dbReference type="EMBL" id="JAIWYP010000005">
    <property type="protein sequence ID" value="KAH3828175.1"/>
    <property type="molecule type" value="Genomic_DNA"/>
</dbReference>
<name>A0A9D4H451_DREPO</name>
<evidence type="ECO:0000313" key="1">
    <source>
        <dbReference type="EMBL" id="KAH3828175.1"/>
    </source>
</evidence>
<sequence>MLDVNLTDVGDFIVQNENKKILSDINTFKRCLISKAKTKEIHHIEPTLLDEYLATFLLPLEKSNSTDFEPCSLHGIIASVDRYLKRHGYGCSVMTETGAQYALTRDSYNEKKKVLRNR</sequence>
<gene>
    <name evidence="1" type="ORF">DPMN_130127</name>
</gene>
<dbReference type="InterPro" id="IPR042838">
    <property type="entry name" value="KIAA1958"/>
</dbReference>
<protein>
    <submittedName>
        <fullName evidence="1">Uncharacterized protein</fullName>
    </submittedName>
</protein>
<dbReference type="Proteomes" id="UP000828390">
    <property type="component" value="Unassembled WGS sequence"/>
</dbReference>
<comment type="caution">
    <text evidence="1">The sequence shown here is derived from an EMBL/GenBank/DDBJ whole genome shotgun (WGS) entry which is preliminary data.</text>
</comment>
<evidence type="ECO:0000313" key="2">
    <source>
        <dbReference type="Proteomes" id="UP000828390"/>
    </source>
</evidence>
<dbReference type="PANTHER" id="PTHR46963:SF2">
    <property type="match status" value="1"/>
</dbReference>
<reference evidence="1" key="2">
    <citation type="submission" date="2020-11" db="EMBL/GenBank/DDBJ databases">
        <authorList>
            <person name="McCartney M.A."/>
            <person name="Auch B."/>
            <person name="Kono T."/>
            <person name="Mallez S."/>
            <person name="Becker A."/>
            <person name="Gohl D.M."/>
            <person name="Silverstein K.A.T."/>
            <person name="Koren S."/>
            <person name="Bechman K.B."/>
            <person name="Herman A."/>
            <person name="Abrahante J.E."/>
            <person name="Garbe J."/>
        </authorList>
    </citation>
    <scope>NUCLEOTIDE SEQUENCE</scope>
    <source>
        <strain evidence="1">Duluth1</strain>
        <tissue evidence="1">Whole animal</tissue>
    </source>
</reference>
<keyword evidence="2" id="KW-1185">Reference proteome</keyword>
<organism evidence="1 2">
    <name type="scientific">Dreissena polymorpha</name>
    <name type="common">Zebra mussel</name>
    <name type="synonym">Mytilus polymorpha</name>
    <dbReference type="NCBI Taxonomy" id="45954"/>
    <lineage>
        <taxon>Eukaryota</taxon>
        <taxon>Metazoa</taxon>
        <taxon>Spiralia</taxon>
        <taxon>Lophotrochozoa</taxon>
        <taxon>Mollusca</taxon>
        <taxon>Bivalvia</taxon>
        <taxon>Autobranchia</taxon>
        <taxon>Heteroconchia</taxon>
        <taxon>Euheterodonta</taxon>
        <taxon>Imparidentia</taxon>
        <taxon>Neoheterodontei</taxon>
        <taxon>Myida</taxon>
        <taxon>Dreissenoidea</taxon>
        <taxon>Dreissenidae</taxon>
        <taxon>Dreissena</taxon>
    </lineage>
</organism>
<accession>A0A9D4H451</accession>
<dbReference type="AlphaFoldDB" id="A0A9D4H451"/>
<proteinExistence type="predicted"/>
<reference evidence="1" key="1">
    <citation type="journal article" date="2019" name="bioRxiv">
        <title>The Genome of the Zebra Mussel, Dreissena polymorpha: A Resource for Invasive Species Research.</title>
        <authorList>
            <person name="McCartney M.A."/>
            <person name="Auch B."/>
            <person name="Kono T."/>
            <person name="Mallez S."/>
            <person name="Zhang Y."/>
            <person name="Obille A."/>
            <person name="Becker A."/>
            <person name="Abrahante J.E."/>
            <person name="Garbe J."/>
            <person name="Badalamenti J.P."/>
            <person name="Herman A."/>
            <person name="Mangelson H."/>
            <person name="Liachko I."/>
            <person name="Sullivan S."/>
            <person name="Sone E.D."/>
            <person name="Koren S."/>
            <person name="Silverstein K.A.T."/>
            <person name="Beckman K.B."/>
            <person name="Gohl D.M."/>
        </authorList>
    </citation>
    <scope>NUCLEOTIDE SEQUENCE</scope>
    <source>
        <strain evidence="1">Duluth1</strain>
        <tissue evidence="1">Whole animal</tissue>
    </source>
</reference>
<dbReference type="PANTHER" id="PTHR46963">
    <property type="entry name" value="SIMILAR TO RIKEN CDNA E130308A19"/>
    <property type="match status" value="1"/>
</dbReference>